<protein>
    <submittedName>
        <fullName evidence="2">Uncharacterized protein</fullName>
    </submittedName>
</protein>
<feature type="region of interest" description="Disordered" evidence="1">
    <location>
        <begin position="1"/>
        <end position="59"/>
    </location>
</feature>
<proteinExistence type="predicted"/>
<feature type="compositionally biased region" description="Acidic residues" evidence="1">
    <location>
        <begin position="11"/>
        <end position="47"/>
    </location>
</feature>
<gene>
    <name evidence="2" type="ORF">VFH_II060560</name>
</gene>
<reference evidence="2 3" key="1">
    <citation type="submission" date="2023-01" db="EMBL/GenBank/DDBJ databases">
        <authorList>
            <person name="Kreplak J."/>
        </authorList>
    </citation>
    <scope>NUCLEOTIDE SEQUENCE [LARGE SCALE GENOMIC DNA]</scope>
</reference>
<evidence type="ECO:0000313" key="2">
    <source>
        <dbReference type="EMBL" id="CAI8596987.1"/>
    </source>
</evidence>
<dbReference type="Proteomes" id="UP001157006">
    <property type="component" value="Chromosome 2"/>
</dbReference>
<evidence type="ECO:0000313" key="3">
    <source>
        <dbReference type="Proteomes" id="UP001157006"/>
    </source>
</evidence>
<dbReference type="AlphaFoldDB" id="A0AAV0ZM43"/>
<keyword evidence="3" id="KW-1185">Reference proteome</keyword>
<sequence>MTVNDVNVNDCQDDVNVEDVEANVNMEDDESGTDPNYEESEEDDDESETRPNLGPDVSVDWTTVLPNEKIEHTSKYNIIFDNESYDSDELHTPLESDVEDETERFLTFKENNIFELA</sequence>
<organism evidence="2 3">
    <name type="scientific">Vicia faba</name>
    <name type="common">Broad bean</name>
    <name type="synonym">Faba vulgaris</name>
    <dbReference type="NCBI Taxonomy" id="3906"/>
    <lineage>
        <taxon>Eukaryota</taxon>
        <taxon>Viridiplantae</taxon>
        <taxon>Streptophyta</taxon>
        <taxon>Embryophyta</taxon>
        <taxon>Tracheophyta</taxon>
        <taxon>Spermatophyta</taxon>
        <taxon>Magnoliopsida</taxon>
        <taxon>eudicotyledons</taxon>
        <taxon>Gunneridae</taxon>
        <taxon>Pentapetalae</taxon>
        <taxon>rosids</taxon>
        <taxon>fabids</taxon>
        <taxon>Fabales</taxon>
        <taxon>Fabaceae</taxon>
        <taxon>Papilionoideae</taxon>
        <taxon>50 kb inversion clade</taxon>
        <taxon>NPAAA clade</taxon>
        <taxon>Hologalegina</taxon>
        <taxon>IRL clade</taxon>
        <taxon>Fabeae</taxon>
        <taxon>Vicia</taxon>
    </lineage>
</organism>
<accession>A0AAV0ZM43</accession>
<dbReference type="EMBL" id="OX451737">
    <property type="protein sequence ID" value="CAI8596987.1"/>
    <property type="molecule type" value="Genomic_DNA"/>
</dbReference>
<feature type="compositionally biased region" description="Low complexity" evidence="1">
    <location>
        <begin position="1"/>
        <end position="10"/>
    </location>
</feature>
<evidence type="ECO:0000256" key="1">
    <source>
        <dbReference type="SAM" id="MobiDB-lite"/>
    </source>
</evidence>
<name>A0AAV0ZM43_VICFA</name>